<evidence type="ECO:0000313" key="2">
    <source>
        <dbReference type="EMBL" id="KAF2900768.1"/>
    </source>
</evidence>
<keyword evidence="1" id="KW-0175">Coiled coil</keyword>
<accession>A0A8K0DCK7</accession>
<gene>
    <name evidence="2" type="ORF">ILUMI_05421</name>
</gene>
<evidence type="ECO:0000256" key="1">
    <source>
        <dbReference type="SAM" id="Coils"/>
    </source>
</evidence>
<feature type="coiled-coil region" evidence="1">
    <location>
        <begin position="4"/>
        <end position="59"/>
    </location>
</feature>
<keyword evidence="3" id="KW-1185">Reference proteome</keyword>
<dbReference type="Proteomes" id="UP000801492">
    <property type="component" value="Unassembled WGS sequence"/>
</dbReference>
<sequence length="174" mass="20471">MIMMKTLVQDVNEIQEQQKDYQKEIRPLKIVKEETKKENEILKNEIKKMTIRLETIDREKRKNNVVIQGLGIDTTNVKEIKEEMKSFIEKQLGVDLEIKNAKKVGNKTCLLELGSSTEKQEIMKNKGKLKSIRNERIYINDDMTRSEREVQGKIRRIAQEEKKSENGIPKNNNR</sequence>
<proteinExistence type="predicted"/>
<evidence type="ECO:0000313" key="3">
    <source>
        <dbReference type="Proteomes" id="UP000801492"/>
    </source>
</evidence>
<dbReference type="EMBL" id="VTPC01001994">
    <property type="protein sequence ID" value="KAF2900768.1"/>
    <property type="molecule type" value="Genomic_DNA"/>
</dbReference>
<protein>
    <recommendedName>
        <fullName evidence="4">Endonuclease-reverse transcriptase</fullName>
    </recommendedName>
</protein>
<evidence type="ECO:0008006" key="4">
    <source>
        <dbReference type="Google" id="ProtNLM"/>
    </source>
</evidence>
<reference evidence="2" key="1">
    <citation type="submission" date="2019-08" db="EMBL/GenBank/DDBJ databases">
        <title>The genome of the North American firefly Photinus pyralis.</title>
        <authorList>
            <consortium name="Photinus pyralis genome working group"/>
            <person name="Fallon T.R."/>
            <person name="Sander Lower S.E."/>
            <person name="Weng J.-K."/>
        </authorList>
    </citation>
    <scope>NUCLEOTIDE SEQUENCE</scope>
    <source>
        <strain evidence="2">TRF0915ILg1</strain>
        <tissue evidence="2">Whole body</tissue>
    </source>
</reference>
<dbReference type="AlphaFoldDB" id="A0A8K0DCK7"/>
<comment type="caution">
    <text evidence="2">The sequence shown here is derived from an EMBL/GenBank/DDBJ whole genome shotgun (WGS) entry which is preliminary data.</text>
</comment>
<organism evidence="2 3">
    <name type="scientific">Ignelater luminosus</name>
    <name type="common">Cucubano</name>
    <name type="synonym">Pyrophorus luminosus</name>
    <dbReference type="NCBI Taxonomy" id="2038154"/>
    <lineage>
        <taxon>Eukaryota</taxon>
        <taxon>Metazoa</taxon>
        <taxon>Ecdysozoa</taxon>
        <taxon>Arthropoda</taxon>
        <taxon>Hexapoda</taxon>
        <taxon>Insecta</taxon>
        <taxon>Pterygota</taxon>
        <taxon>Neoptera</taxon>
        <taxon>Endopterygota</taxon>
        <taxon>Coleoptera</taxon>
        <taxon>Polyphaga</taxon>
        <taxon>Elateriformia</taxon>
        <taxon>Elateroidea</taxon>
        <taxon>Elateridae</taxon>
        <taxon>Agrypninae</taxon>
        <taxon>Pyrophorini</taxon>
        <taxon>Ignelater</taxon>
    </lineage>
</organism>
<dbReference type="OrthoDB" id="6782755at2759"/>
<name>A0A8K0DCK7_IGNLU</name>